<accession>A0A1S3DG26</accession>
<dbReference type="PANTHER" id="PTHR21115:SF0">
    <property type="entry name" value="GH06117P-RELATED"/>
    <property type="match status" value="1"/>
</dbReference>
<dbReference type="InterPro" id="IPR031962">
    <property type="entry name" value="DUF4781"/>
</dbReference>
<feature type="non-terminal residue" evidence="3">
    <location>
        <position position="541"/>
    </location>
</feature>
<dbReference type="Pfam" id="PF16013">
    <property type="entry name" value="DUF4781"/>
    <property type="match status" value="1"/>
</dbReference>
<feature type="domain" description="DUF4781" evidence="1">
    <location>
        <begin position="129"/>
        <end position="315"/>
    </location>
</feature>
<proteinExistence type="predicted"/>
<dbReference type="PaxDb" id="121845-A0A1S3DG26"/>
<organism evidence="2 3">
    <name type="scientific">Diaphorina citri</name>
    <name type="common">Asian citrus psyllid</name>
    <dbReference type="NCBI Taxonomy" id="121845"/>
    <lineage>
        <taxon>Eukaryota</taxon>
        <taxon>Metazoa</taxon>
        <taxon>Ecdysozoa</taxon>
        <taxon>Arthropoda</taxon>
        <taxon>Hexapoda</taxon>
        <taxon>Insecta</taxon>
        <taxon>Pterygota</taxon>
        <taxon>Neoptera</taxon>
        <taxon>Paraneoptera</taxon>
        <taxon>Hemiptera</taxon>
        <taxon>Sternorrhyncha</taxon>
        <taxon>Psylloidea</taxon>
        <taxon>Psyllidae</taxon>
        <taxon>Diaphorininae</taxon>
        <taxon>Diaphorina</taxon>
    </lineage>
</organism>
<protein>
    <submittedName>
        <fullName evidence="3">Uncharacterized protein LOC103517982</fullName>
    </submittedName>
</protein>
<name>A0A1S3DG26_DIACI</name>
<dbReference type="RefSeq" id="XP_008481255.1">
    <property type="nucleotide sequence ID" value="XM_008483033.2"/>
</dbReference>
<dbReference type="Proteomes" id="UP000079169">
    <property type="component" value="Unplaced"/>
</dbReference>
<evidence type="ECO:0000259" key="1">
    <source>
        <dbReference type="Pfam" id="PF16013"/>
    </source>
</evidence>
<keyword evidence="2" id="KW-1185">Reference proteome</keyword>
<gene>
    <name evidence="3" type="primary">LOC103517982</name>
</gene>
<dbReference type="KEGG" id="dci:103517982"/>
<reference evidence="3" key="1">
    <citation type="submission" date="2025-08" db="UniProtKB">
        <authorList>
            <consortium name="RefSeq"/>
        </authorList>
    </citation>
    <scope>IDENTIFICATION</scope>
</reference>
<evidence type="ECO:0000313" key="2">
    <source>
        <dbReference type="Proteomes" id="UP000079169"/>
    </source>
</evidence>
<sequence length="541" mass="61256">MAQTPSLAEEEKLLKLLDEEVVTSMRMILDAYGQVFGARIYDQVPVRGRKKEIINKIKFGLFEMERSDTPKDEKAKKADEKNKEKCNKIIDIVLKETKYGLDNIFMNYVMVLHVKAGKKQKRQDIKVMKLFRFAKCSKRDKPCDNLFIGDDLRLYQNWADFVKNNRGIAHDSIVFAPAGGAFSYLNGTLELDIFHVSQFMRTYVNPLLTGVGLVGTGMLCVSLPPIGAAVGVGAAGLGAVGGASFGIADLVDRGKHNQLFTTSSLLPTLDIVSSVLFAHSAVGALKLSTNTVINSQKFLQCALFTEKALRVGAISRLSVDILSTVIAFSQGNISWKYAAARIFSSCLFLFNLYVEEIEQTVIPMLMNNMPQFLNYENVQPFMRYSERIVGGAESLPEFAQLFSILLDNLHTRNRFSVSNVTQSLRRLLNIKWNIIMSDVKRAYAWACRFFARDDYMSNFRNVQMAVVYTLLKTLESHVLVEESDTKFVDALLDDLMDRILRLWKRMCVQVYNVQCPEIMECTMVMRFLVRKINDLRKDEGS</sequence>
<evidence type="ECO:0000313" key="3">
    <source>
        <dbReference type="RefSeq" id="XP_008481255.1"/>
    </source>
</evidence>
<dbReference type="GeneID" id="103517982"/>
<dbReference type="AlphaFoldDB" id="A0A1S3DG26"/>
<dbReference type="PANTHER" id="PTHR21115">
    <property type="entry name" value="GH06117P-RELATED"/>
    <property type="match status" value="1"/>
</dbReference>